<evidence type="ECO:0000256" key="1">
    <source>
        <dbReference type="ARBA" id="ARBA00022818"/>
    </source>
</evidence>
<dbReference type="Gene3D" id="3.20.70.20">
    <property type="match status" value="1"/>
</dbReference>
<sequence length="800" mass="89644">MATAPEINTRVVDEERVKRLKSYLLDAPQKVDIERLKLLAEIYPKLDGYPAIIRRAKLLEYIIENKTLYIDDNFFVGSVTQYVAGVYPFPEWNCDWMKDKEGKAVSHLGEIKITDEDRKVFDEIVKYWDERSCYPNANRIFEEVYGYSSLPAQETGLFYDGNSWPAGGGTMDYNMMLVRGAKSIMEEAKERKAALLLNSENRSKRNFYEAVIIVMNTLIRMAERYAELARKIACEEKNFERRQELLEIAEICDHVPANPACTLKEALQSFLLTHLLLEIEVTGCGYSLGYWGQYMEPFYQKDIAEGRITREEALYLTKLVFIKLQEIGYYHGPKFAKAWSSHVGQTLCIGGLTSDGKDATGEMDYICCDAHIDLKNIQPPLALFWHPGLKEDFLFKALEVVKTGVGHPQFMNAPLAITREMDRYIEDGVTLEEARRVAIFGCVGTDIAGCTSHPVEGEVCIAKAFELAFNNGVDPLTGIEVGPKTGDPAEFASFDQLFEAFRTQVDLAVKTMRGHGRSGNNYQAENLPLPLRSVMTGGCLESGKDCWDNGAKYTADLMINVATVDAANSLMAVKKLCFEDKKLTIAQLKEALAANFEGYEHVQKMCLDAPKHGNDDDEVNAFVRKCYDLVWEAYYKAGRNYCGKKGKPEAYSNSLHNLFGAVMGALPTGREAYRALTDGSVSAMPGTDVNGPTALVNSAAKALDTVRFNSNHFNMKFHPAAVESPQGMRKLLALIKTYMDQGGSHIQFNIVSSKTLQAAQLHPEKYKDLVVRVAGFSAYFTRLDPGVQNEIIKRTELNFN</sequence>
<evidence type="ECO:0000259" key="5">
    <source>
        <dbReference type="PROSITE" id="PS51554"/>
    </source>
</evidence>
<keyword evidence="1 3" id="KW-0556">Organic radical</keyword>
<dbReference type="GO" id="GO:0005829">
    <property type="term" value="C:cytosol"/>
    <property type="evidence" value="ECO:0007669"/>
    <property type="project" value="TreeGrafter"/>
</dbReference>
<dbReference type="AlphaFoldDB" id="A0A3G1L1Y9"/>
<evidence type="ECO:0000313" key="6">
    <source>
        <dbReference type="EMBL" id="ATW28671.1"/>
    </source>
</evidence>
<organism evidence="6 7">
    <name type="scientific">Formimonas warabiya</name>
    <dbReference type="NCBI Taxonomy" id="1761012"/>
    <lineage>
        <taxon>Bacteria</taxon>
        <taxon>Bacillati</taxon>
        <taxon>Bacillota</taxon>
        <taxon>Clostridia</taxon>
        <taxon>Eubacteriales</taxon>
        <taxon>Peptococcaceae</taxon>
        <taxon>Candidatus Formimonas</taxon>
    </lineage>
</organism>
<evidence type="ECO:0000256" key="3">
    <source>
        <dbReference type="PROSITE-ProRule" id="PRU00493"/>
    </source>
</evidence>
<keyword evidence="2" id="KW-0456">Lyase</keyword>
<keyword evidence="7" id="KW-1185">Reference proteome</keyword>
<dbReference type="PANTHER" id="PTHR43641:SF2">
    <property type="entry name" value="DEHYDRATASE YBIW-RELATED"/>
    <property type="match status" value="1"/>
</dbReference>
<reference evidence="6 7" key="1">
    <citation type="submission" date="2016-10" db="EMBL/GenBank/DDBJ databases">
        <title>Complete Genome Sequence of Peptococcaceae strain DCMF.</title>
        <authorList>
            <person name="Edwards R.J."/>
            <person name="Holland S.I."/>
            <person name="Deshpande N.P."/>
            <person name="Wong Y.K."/>
            <person name="Ertan H."/>
            <person name="Manefield M."/>
            <person name="Russell T.L."/>
            <person name="Lee M.J."/>
        </authorList>
    </citation>
    <scope>NUCLEOTIDE SEQUENCE [LARGE SCALE GENOMIC DNA]</scope>
    <source>
        <strain evidence="6 7">DCMF</strain>
    </source>
</reference>
<dbReference type="InterPro" id="IPR004184">
    <property type="entry name" value="PFL_dom"/>
</dbReference>
<feature type="domain" description="Glycine radical" evidence="4">
    <location>
        <begin position="679"/>
        <end position="800"/>
    </location>
</feature>
<dbReference type="InterPro" id="IPR001150">
    <property type="entry name" value="Gly_radical"/>
</dbReference>
<dbReference type="SUPFAM" id="SSF51998">
    <property type="entry name" value="PFL-like glycyl radical enzymes"/>
    <property type="match status" value="1"/>
</dbReference>
<evidence type="ECO:0008006" key="8">
    <source>
        <dbReference type="Google" id="ProtNLM"/>
    </source>
</evidence>
<dbReference type="Pfam" id="PF01228">
    <property type="entry name" value="Gly_radical"/>
    <property type="match status" value="1"/>
</dbReference>
<feature type="modified residue" description="Glycine radical" evidence="3">
    <location>
        <position position="775"/>
    </location>
</feature>
<name>A0A3G1L1Y9_FORW1</name>
<feature type="domain" description="PFL" evidence="5">
    <location>
        <begin position="15"/>
        <end position="671"/>
    </location>
</feature>
<protein>
    <recommendedName>
        <fullName evidence="8">Glycyl radical protein</fullName>
    </recommendedName>
</protein>
<evidence type="ECO:0000259" key="4">
    <source>
        <dbReference type="PROSITE" id="PS51149"/>
    </source>
</evidence>
<dbReference type="InterPro" id="IPR051215">
    <property type="entry name" value="GRE"/>
</dbReference>
<dbReference type="KEGG" id="fwa:DCMF_16595"/>
<dbReference type="GO" id="GO:0016829">
    <property type="term" value="F:lyase activity"/>
    <property type="evidence" value="ECO:0007669"/>
    <property type="project" value="UniProtKB-KW"/>
</dbReference>
<dbReference type="Proteomes" id="UP000323521">
    <property type="component" value="Chromosome"/>
</dbReference>
<dbReference type="Pfam" id="PF02901">
    <property type="entry name" value="PFL-like"/>
    <property type="match status" value="1"/>
</dbReference>
<dbReference type="PROSITE" id="PS51554">
    <property type="entry name" value="PFL"/>
    <property type="match status" value="1"/>
</dbReference>
<accession>A0A3G1L1Y9</accession>
<gene>
    <name evidence="6" type="ORF">DCMF_16595</name>
</gene>
<dbReference type="PANTHER" id="PTHR43641">
    <property type="entry name" value="FORMATE ACETYLTRANSFERASE 3-RELATED"/>
    <property type="match status" value="1"/>
</dbReference>
<dbReference type="EMBL" id="CP017634">
    <property type="protein sequence ID" value="ATW28671.1"/>
    <property type="molecule type" value="Genomic_DNA"/>
</dbReference>
<evidence type="ECO:0000313" key="7">
    <source>
        <dbReference type="Proteomes" id="UP000323521"/>
    </source>
</evidence>
<evidence type="ECO:0000256" key="2">
    <source>
        <dbReference type="ARBA" id="ARBA00023239"/>
    </source>
</evidence>
<dbReference type="PROSITE" id="PS51149">
    <property type="entry name" value="GLY_RADICAL_2"/>
    <property type="match status" value="1"/>
</dbReference>
<proteinExistence type="predicted"/>